<sequence>MERNQGERAWVLHSHPFGDGSLILELFTEHHGRLGILARGKRRRGRLEAGRPYWVRWAGRGDLPALQGAEELPSRLVQQPVPALLLFYLNELLLRLTGRADPQDELFVEYSQILEALASRPEDFWLLRRFERRLLETLGWAADVARCAQCGALLEDSAYARPGEGLFCSRHAPALAQPVSRAALTWLAGDLQLPPERSVWGELRAYLAMELDQLLGGRTLESRRLLAAYLRRRRSGGVESR</sequence>
<dbReference type="GO" id="GO:0006310">
    <property type="term" value="P:DNA recombination"/>
    <property type="evidence" value="ECO:0007669"/>
    <property type="project" value="UniProtKB-UniRule"/>
</dbReference>
<gene>
    <name evidence="7 9" type="primary">recO</name>
    <name evidence="9" type="ORF">HFQ13_13170</name>
</gene>
<evidence type="ECO:0000313" key="9">
    <source>
        <dbReference type="EMBL" id="MBU2789144.1"/>
    </source>
</evidence>
<dbReference type="InterPro" id="IPR012340">
    <property type="entry name" value="NA-bd_OB-fold"/>
</dbReference>
<dbReference type="RefSeq" id="WP_215871454.1">
    <property type="nucleotide sequence ID" value="NZ_JAAXYO010000182.1"/>
</dbReference>
<dbReference type="Gene3D" id="1.20.1440.120">
    <property type="entry name" value="Recombination protein O, C-terminal domain"/>
    <property type="match status" value="1"/>
</dbReference>
<comment type="similarity">
    <text evidence="1 7">Belongs to the RecO family.</text>
</comment>
<evidence type="ECO:0000256" key="5">
    <source>
        <dbReference type="ARBA" id="ARBA00023204"/>
    </source>
</evidence>
<dbReference type="Pfam" id="PF02565">
    <property type="entry name" value="RecO_C"/>
    <property type="match status" value="1"/>
</dbReference>
<feature type="domain" description="DNA replication/recombination mediator RecO N-terminal" evidence="8">
    <location>
        <begin position="7"/>
        <end position="70"/>
    </location>
</feature>
<evidence type="ECO:0000256" key="2">
    <source>
        <dbReference type="ARBA" id="ARBA00021310"/>
    </source>
</evidence>
<dbReference type="SUPFAM" id="SSF57863">
    <property type="entry name" value="ArfGap/RecO-like zinc finger"/>
    <property type="match status" value="1"/>
</dbReference>
<dbReference type="PANTHER" id="PTHR33991:SF1">
    <property type="entry name" value="DNA REPAIR PROTEIN RECO"/>
    <property type="match status" value="1"/>
</dbReference>
<evidence type="ECO:0000256" key="1">
    <source>
        <dbReference type="ARBA" id="ARBA00007452"/>
    </source>
</evidence>
<comment type="caution">
    <text evidence="9">The sequence shown here is derived from an EMBL/GenBank/DDBJ whole genome shotgun (WGS) entry which is preliminary data.</text>
</comment>
<dbReference type="Gene3D" id="2.40.50.140">
    <property type="entry name" value="Nucleic acid-binding proteins"/>
    <property type="match status" value="1"/>
</dbReference>
<accession>A0AAE2YRZ4</accession>
<dbReference type="Proteomes" id="UP001197378">
    <property type="component" value="Unassembled WGS sequence"/>
</dbReference>
<dbReference type="InterPro" id="IPR037278">
    <property type="entry name" value="ARFGAP/RecO"/>
</dbReference>
<keyword evidence="10" id="KW-1185">Reference proteome</keyword>
<evidence type="ECO:0000256" key="4">
    <source>
        <dbReference type="ARBA" id="ARBA00023172"/>
    </source>
</evidence>
<dbReference type="NCBIfam" id="TIGR00613">
    <property type="entry name" value="reco"/>
    <property type="match status" value="1"/>
</dbReference>
<dbReference type="PANTHER" id="PTHR33991">
    <property type="entry name" value="DNA REPAIR PROTEIN RECO"/>
    <property type="match status" value="1"/>
</dbReference>
<dbReference type="HAMAP" id="MF_00201">
    <property type="entry name" value="RecO"/>
    <property type="match status" value="1"/>
</dbReference>
<dbReference type="GO" id="GO:0043590">
    <property type="term" value="C:bacterial nucleoid"/>
    <property type="evidence" value="ECO:0007669"/>
    <property type="project" value="TreeGrafter"/>
</dbReference>
<organism evidence="9 10">
    <name type="scientific">Igneacidithiobacillus copahuensis</name>
    <dbReference type="NCBI Taxonomy" id="2724909"/>
    <lineage>
        <taxon>Bacteria</taxon>
        <taxon>Pseudomonadati</taxon>
        <taxon>Pseudomonadota</taxon>
        <taxon>Acidithiobacillia</taxon>
        <taxon>Acidithiobacillales</taxon>
        <taxon>Acidithiobacillaceae</taxon>
        <taxon>Igneacidithiobacillus</taxon>
    </lineage>
</organism>
<name>A0AAE2YRZ4_9PROT</name>
<dbReference type="EMBL" id="JAAXYO010000182">
    <property type="protein sequence ID" value="MBU2789144.1"/>
    <property type="molecule type" value="Genomic_DNA"/>
</dbReference>
<dbReference type="GO" id="GO:0006302">
    <property type="term" value="P:double-strand break repair"/>
    <property type="evidence" value="ECO:0007669"/>
    <property type="project" value="TreeGrafter"/>
</dbReference>
<protein>
    <recommendedName>
        <fullName evidence="2 7">DNA repair protein RecO</fullName>
    </recommendedName>
    <alternativeName>
        <fullName evidence="6 7">Recombination protein O</fullName>
    </alternativeName>
</protein>
<evidence type="ECO:0000259" key="8">
    <source>
        <dbReference type="Pfam" id="PF11967"/>
    </source>
</evidence>
<evidence type="ECO:0000313" key="10">
    <source>
        <dbReference type="Proteomes" id="UP001197378"/>
    </source>
</evidence>
<keyword evidence="3 7" id="KW-0227">DNA damage</keyword>
<dbReference type="InterPro" id="IPR003717">
    <property type="entry name" value="RecO"/>
</dbReference>
<dbReference type="InterPro" id="IPR042242">
    <property type="entry name" value="RecO_C"/>
</dbReference>
<evidence type="ECO:0000256" key="3">
    <source>
        <dbReference type="ARBA" id="ARBA00022763"/>
    </source>
</evidence>
<reference evidence="9" key="1">
    <citation type="journal article" date="2021" name="ISME J.">
        <title>Genomic evolution of the class Acidithiobacillia: deep-branching Proteobacteria living in extreme acidic conditions.</title>
        <authorList>
            <person name="Moya-Beltran A."/>
            <person name="Beard S."/>
            <person name="Rojas-Villalobos C."/>
            <person name="Issotta F."/>
            <person name="Gallardo Y."/>
            <person name="Ulloa R."/>
            <person name="Giaveno A."/>
            <person name="Degli Esposti M."/>
            <person name="Johnson D.B."/>
            <person name="Quatrini R."/>
        </authorList>
    </citation>
    <scope>NUCLEOTIDE SEQUENCE</scope>
    <source>
        <strain evidence="9">VAN18-1</strain>
    </source>
</reference>
<comment type="function">
    <text evidence="7">Involved in DNA repair and RecF pathway recombination.</text>
</comment>
<keyword evidence="4 7" id="KW-0233">DNA recombination</keyword>
<proteinExistence type="inferred from homology"/>
<evidence type="ECO:0000256" key="7">
    <source>
        <dbReference type="HAMAP-Rule" id="MF_00201"/>
    </source>
</evidence>
<dbReference type="SUPFAM" id="SSF50249">
    <property type="entry name" value="Nucleic acid-binding proteins"/>
    <property type="match status" value="1"/>
</dbReference>
<evidence type="ECO:0000256" key="6">
    <source>
        <dbReference type="ARBA" id="ARBA00033409"/>
    </source>
</evidence>
<dbReference type="InterPro" id="IPR022572">
    <property type="entry name" value="DNA_rep/recomb_RecO_N"/>
</dbReference>
<dbReference type="Pfam" id="PF11967">
    <property type="entry name" value="RecO_N"/>
    <property type="match status" value="1"/>
</dbReference>
<keyword evidence="5 7" id="KW-0234">DNA repair</keyword>
<dbReference type="AlphaFoldDB" id="A0AAE2YRZ4"/>